<dbReference type="AlphaFoldDB" id="A0A6A5YHT9"/>
<dbReference type="GO" id="GO:0005524">
    <property type="term" value="F:ATP binding"/>
    <property type="evidence" value="ECO:0007669"/>
    <property type="project" value="UniProtKB-UniRule"/>
</dbReference>
<evidence type="ECO:0000313" key="9">
    <source>
        <dbReference type="Proteomes" id="UP000799770"/>
    </source>
</evidence>
<accession>A0A6A5YHT9</accession>
<gene>
    <name evidence="8" type="ORF">BDV96DRAFT_674919</name>
</gene>
<keyword evidence="4" id="KW-0418">Kinase</keyword>
<evidence type="ECO:0000256" key="5">
    <source>
        <dbReference type="ARBA" id="ARBA00022840"/>
    </source>
</evidence>
<dbReference type="PROSITE" id="PS00107">
    <property type="entry name" value="PROTEIN_KINASE_ATP"/>
    <property type="match status" value="1"/>
</dbReference>
<dbReference type="GO" id="GO:0043484">
    <property type="term" value="P:regulation of RNA splicing"/>
    <property type="evidence" value="ECO:0007669"/>
    <property type="project" value="TreeGrafter"/>
</dbReference>
<evidence type="ECO:0000256" key="6">
    <source>
        <dbReference type="PROSITE-ProRule" id="PRU10141"/>
    </source>
</evidence>
<dbReference type="GO" id="GO:0005634">
    <property type="term" value="C:nucleus"/>
    <property type="evidence" value="ECO:0007669"/>
    <property type="project" value="TreeGrafter"/>
</dbReference>
<dbReference type="InterPro" id="IPR017441">
    <property type="entry name" value="Protein_kinase_ATP_BS"/>
</dbReference>
<keyword evidence="2" id="KW-0808">Transferase</keyword>
<dbReference type="SUPFAM" id="SSF56112">
    <property type="entry name" value="Protein kinase-like (PK-like)"/>
    <property type="match status" value="1"/>
</dbReference>
<dbReference type="Gene3D" id="1.10.510.10">
    <property type="entry name" value="Transferase(Phosphotransferase) domain 1"/>
    <property type="match status" value="1"/>
</dbReference>
<dbReference type="InterPro" id="IPR011009">
    <property type="entry name" value="Kinase-like_dom_sf"/>
</dbReference>
<feature type="binding site" evidence="6">
    <location>
        <position position="89"/>
    </location>
    <ligand>
        <name>ATP</name>
        <dbReference type="ChEBI" id="CHEBI:30616"/>
    </ligand>
</feature>
<keyword evidence="5 6" id="KW-0067">ATP-binding</keyword>
<sequence>MQQLKQANRCLTRLFKRRHLNLLEIISDNEPLEEETLHRWTSSRFYPVEIGEKLCDRYLVLGKLGFGGNSTIWLCKDVHPWPKKYVVVKVCTANSRQGAQEVKMYKHMQAIDTAHPGQQRIRRLDDGFQVLFEDRYYYCLVHKPLAMSLRELRTRYADACLPLGVVKFVVQHVLLGLDFLHANAGVVHTDLQDGNIMFPLHSDSRALKHFERDEKRHPSARKYILNTIIYRSRKLMQEDGFPLPSPPVITDFGQARRGEAEYTDYYVQPSAFQAPEVLMEIPWSDSIDIWNLGGLIYYLLFNKFLFSGGLQSVISVLGPPPMDLLWKSGIPDLAADGSWMMRVKAKGLRERLRPCMDDGKDKEELIRFLGRMLTWRAGDRATAGELLRDRWFSSV</sequence>
<feature type="domain" description="Protein kinase" evidence="7">
    <location>
        <begin position="58"/>
        <end position="392"/>
    </location>
</feature>
<reference evidence="8" key="1">
    <citation type="journal article" date="2020" name="Stud. Mycol.">
        <title>101 Dothideomycetes genomes: a test case for predicting lifestyles and emergence of pathogens.</title>
        <authorList>
            <person name="Haridas S."/>
            <person name="Albert R."/>
            <person name="Binder M."/>
            <person name="Bloem J."/>
            <person name="Labutti K."/>
            <person name="Salamov A."/>
            <person name="Andreopoulos B."/>
            <person name="Baker S."/>
            <person name="Barry K."/>
            <person name="Bills G."/>
            <person name="Bluhm B."/>
            <person name="Cannon C."/>
            <person name="Castanera R."/>
            <person name="Culley D."/>
            <person name="Daum C."/>
            <person name="Ezra D."/>
            <person name="Gonzalez J."/>
            <person name="Henrissat B."/>
            <person name="Kuo A."/>
            <person name="Liang C."/>
            <person name="Lipzen A."/>
            <person name="Lutzoni F."/>
            <person name="Magnuson J."/>
            <person name="Mondo S."/>
            <person name="Nolan M."/>
            <person name="Ohm R."/>
            <person name="Pangilinan J."/>
            <person name="Park H.-J."/>
            <person name="Ramirez L."/>
            <person name="Alfaro M."/>
            <person name="Sun H."/>
            <person name="Tritt A."/>
            <person name="Yoshinaga Y."/>
            <person name="Zwiers L.-H."/>
            <person name="Turgeon B."/>
            <person name="Goodwin S."/>
            <person name="Spatafora J."/>
            <person name="Crous P."/>
            <person name="Grigoriev I."/>
        </authorList>
    </citation>
    <scope>NUCLEOTIDE SEQUENCE</scope>
    <source>
        <strain evidence="8">CBS 627.86</strain>
    </source>
</reference>
<dbReference type="SMART" id="SM00220">
    <property type="entry name" value="S_TKc"/>
    <property type="match status" value="1"/>
</dbReference>
<dbReference type="Pfam" id="PF00069">
    <property type="entry name" value="Pkinase"/>
    <property type="match status" value="1"/>
</dbReference>
<proteinExistence type="predicted"/>
<dbReference type="GO" id="GO:0004674">
    <property type="term" value="F:protein serine/threonine kinase activity"/>
    <property type="evidence" value="ECO:0007669"/>
    <property type="project" value="UniProtKB-KW"/>
</dbReference>
<evidence type="ECO:0000256" key="3">
    <source>
        <dbReference type="ARBA" id="ARBA00022741"/>
    </source>
</evidence>
<dbReference type="OrthoDB" id="5979581at2759"/>
<name>A0A6A5YHT9_9PLEO</name>
<dbReference type="Proteomes" id="UP000799770">
    <property type="component" value="Unassembled WGS sequence"/>
</dbReference>
<evidence type="ECO:0000256" key="1">
    <source>
        <dbReference type="ARBA" id="ARBA00022527"/>
    </source>
</evidence>
<dbReference type="PANTHER" id="PTHR45646">
    <property type="entry name" value="SERINE/THREONINE-PROTEIN KINASE DOA-RELATED"/>
    <property type="match status" value="1"/>
</dbReference>
<dbReference type="EMBL" id="ML977360">
    <property type="protein sequence ID" value="KAF2106636.1"/>
    <property type="molecule type" value="Genomic_DNA"/>
</dbReference>
<keyword evidence="1" id="KW-0723">Serine/threonine-protein kinase</keyword>
<evidence type="ECO:0000256" key="4">
    <source>
        <dbReference type="ARBA" id="ARBA00022777"/>
    </source>
</evidence>
<dbReference type="Gene3D" id="3.30.200.20">
    <property type="entry name" value="Phosphorylase Kinase, domain 1"/>
    <property type="match status" value="1"/>
</dbReference>
<dbReference type="InterPro" id="IPR000719">
    <property type="entry name" value="Prot_kinase_dom"/>
</dbReference>
<evidence type="ECO:0000259" key="7">
    <source>
        <dbReference type="PROSITE" id="PS50011"/>
    </source>
</evidence>
<dbReference type="PROSITE" id="PS50011">
    <property type="entry name" value="PROTEIN_KINASE_DOM"/>
    <property type="match status" value="1"/>
</dbReference>
<protein>
    <submittedName>
        <fullName evidence="8">Putative CDK4/6</fullName>
    </submittedName>
</protein>
<keyword evidence="9" id="KW-1185">Reference proteome</keyword>
<dbReference type="PANTHER" id="PTHR45646:SF11">
    <property type="entry name" value="SERINE_THREONINE-PROTEIN KINASE DOA"/>
    <property type="match status" value="1"/>
</dbReference>
<dbReference type="InterPro" id="IPR051175">
    <property type="entry name" value="CLK_kinases"/>
</dbReference>
<evidence type="ECO:0000256" key="2">
    <source>
        <dbReference type="ARBA" id="ARBA00022679"/>
    </source>
</evidence>
<evidence type="ECO:0000313" key="8">
    <source>
        <dbReference type="EMBL" id="KAF2106636.1"/>
    </source>
</evidence>
<keyword evidence="3 6" id="KW-0547">Nucleotide-binding</keyword>
<organism evidence="8 9">
    <name type="scientific">Lophiotrema nucula</name>
    <dbReference type="NCBI Taxonomy" id="690887"/>
    <lineage>
        <taxon>Eukaryota</taxon>
        <taxon>Fungi</taxon>
        <taxon>Dikarya</taxon>
        <taxon>Ascomycota</taxon>
        <taxon>Pezizomycotina</taxon>
        <taxon>Dothideomycetes</taxon>
        <taxon>Pleosporomycetidae</taxon>
        <taxon>Pleosporales</taxon>
        <taxon>Lophiotremataceae</taxon>
        <taxon>Lophiotrema</taxon>
    </lineage>
</organism>